<name>A0A6H1ZJB1_9ZZZZ</name>
<dbReference type="EMBL" id="MT144042">
    <property type="protein sequence ID" value="QJA47407.1"/>
    <property type="molecule type" value="Genomic_DNA"/>
</dbReference>
<dbReference type="AlphaFoldDB" id="A0A6H1ZJB1"/>
<proteinExistence type="predicted"/>
<sequence>MSKITNFEEVIVWGFLGAILLFVFKIYFLGAILSAFVSGIMFSEYALKSKKLRVSSHKTWKP</sequence>
<gene>
    <name evidence="2" type="ORF">TM448A00666_0011</name>
</gene>
<feature type="transmembrane region" description="Helical" evidence="1">
    <location>
        <begin position="12"/>
        <end position="42"/>
    </location>
</feature>
<accession>A0A6H1ZJB1</accession>
<evidence type="ECO:0000256" key="1">
    <source>
        <dbReference type="SAM" id="Phobius"/>
    </source>
</evidence>
<keyword evidence="1" id="KW-1133">Transmembrane helix</keyword>
<protein>
    <submittedName>
        <fullName evidence="2">Uncharacterized protein</fullName>
    </submittedName>
</protein>
<keyword evidence="1" id="KW-0812">Transmembrane</keyword>
<reference evidence="2" key="1">
    <citation type="submission" date="2020-03" db="EMBL/GenBank/DDBJ databases">
        <title>The deep terrestrial virosphere.</title>
        <authorList>
            <person name="Holmfeldt K."/>
            <person name="Nilsson E."/>
            <person name="Simone D."/>
            <person name="Lopez-Fernandez M."/>
            <person name="Wu X."/>
            <person name="de Brujin I."/>
            <person name="Lundin D."/>
            <person name="Andersson A."/>
            <person name="Bertilsson S."/>
            <person name="Dopson M."/>
        </authorList>
    </citation>
    <scope>NUCLEOTIDE SEQUENCE</scope>
    <source>
        <strain evidence="2">TM448A00666</strain>
    </source>
</reference>
<organism evidence="2">
    <name type="scientific">viral metagenome</name>
    <dbReference type="NCBI Taxonomy" id="1070528"/>
    <lineage>
        <taxon>unclassified sequences</taxon>
        <taxon>metagenomes</taxon>
        <taxon>organismal metagenomes</taxon>
    </lineage>
</organism>
<evidence type="ECO:0000313" key="2">
    <source>
        <dbReference type="EMBL" id="QJA47407.1"/>
    </source>
</evidence>
<keyword evidence="1" id="KW-0472">Membrane</keyword>